<gene>
    <name evidence="1" type="ORF">J2W83_000969</name>
</gene>
<evidence type="ECO:0000313" key="1">
    <source>
        <dbReference type="EMBL" id="MDR6711375.1"/>
    </source>
</evidence>
<protein>
    <submittedName>
        <fullName evidence="1">AraC-like DNA-binding protein</fullName>
    </submittedName>
</protein>
<sequence length="309" mass="34928">MTTPNASQVQAFHTSDVSEQVRATPGWQQQYRQMSPGHFNGQLRCLGLDGVEVYEERLNTRVEQFFSAPSGSLTFCFDRSENSLYLLNEESRNIWITPENYHEVAVVFDRGFVQGHGLDVARLEGLFMVPLDSVQNALFGSWLSATLTRLGQADCPLQGRALAEQLLEDCLFILDNASQRLQGDALGRRGEARAVMRRVSDWAADCPDETLNLVELAQVAGVSVRQLQQTFKAFTNMPPAHWLRLRRLNGARRDLLRGGELTVAEVAMRWSFWHLGRFSDSYRQLFEELPSETLKRASGRLPVKATHTL</sequence>
<reference evidence="1" key="1">
    <citation type="submission" date="2023-07" db="EMBL/GenBank/DDBJ databases">
        <title>Sorghum-associated microbial communities from plants grown in Nebraska, USA.</title>
        <authorList>
            <person name="Schachtman D."/>
        </authorList>
    </citation>
    <scope>NUCLEOTIDE SEQUENCE</scope>
    <source>
        <strain evidence="1">BE56</strain>
    </source>
</reference>
<dbReference type="EMBL" id="JAVDTH010000004">
    <property type="protein sequence ID" value="MDR6711375.1"/>
    <property type="molecule type" value="Genomic_DNA"/>
</dbReference>
<evidence type="ECO:0000313" key="2">
    <source>
        <dbReference type="Proteomes" id="UP001259587"/>
    </source>
</evidence>
<name>A0ACC6JYT7_9PSED</name>
<comment type="caution">
    <text evidence="1">The sequence shown here is derived from an EMBL/GenBank/DDBJ whole genome shotgun (WGS) entry which is preliminary data.</text>
</comment>
<dbReference type="Proteomes" id="UP001259587">
    <property type="component" value="Unassembled WGS sequence"/>
</dbReference>
<accession>A0ACC6JYT7</accession>
<keyword evidence="2" id="KW-1185">Reference proteome</keyword>
<proteinExistence type="predicted"/>
<organism evidence="1 2">
    <name type="scientific">Pseudomonas hunanensis</name>
    <dbReference type="NCBI Taxonomy" id="1247546"/>
    <lineage>
        <taxon>Bacteria</taxon>
        <taxon>Pseudomonadati</taxon>
        <taxon>Pseudomonadota</taxon>
        <taxon>Gammaproteobacteria</taxon>
        <taxon>Pseudomonadales</taxon>
        <taxon>Pseudomonadaceae</taxon>
        <taxon>Pseudomonas</taxon>
    </lineage>
</organism>